<name>A0A2T0RQZ7_9RHOB</name>
<evidence type="ECO:0000256" key="1">
    <source>
        <dbReference type="ARBA" id="ARBA00001913"/>
    </source>
</evidence>
<organism evidence="9 10">
    <name type="scientific">Aliiruegeria haliotis</name>
    <dbReference type="NCBI Taxonomy" id="1280846"/>
    <lineage>
        <taxon>Bacteria</taxon>
        <taxon>Pseudomonadati</taxon>
        <taxon>Pseudomonadota</taxon>
        <taxon>Alphaproteobacteria</taxon>
        <taxon>Rhodobacterales</taxon>
        <taxon>Roseobacteraceae</taxon>
        <taxon>Aliiruegeria</taxon>
    </lineage>
</organism>
<gene>
    <name evidence="9" type="ORF">CLV78_10436</name>
</gene>
<dbReference type="Pfam" id="PF00884">
    <property type="entry name" value="Sulfatase"/>
    <property type="match status" value="1"/>
</dbReference>
<dbReference type="Gene3D" id="3.40.720.10">
    <property type="entry name" value="Alkaline Phosphatase, subunit A"/>
    <property type="match status" value="1"/>
</dbReference>
<evidence type="ECO:0000313" key="9">
    <source>
        <dbReference type="EMBL" id="PRY23547.1"/>
    </source>
</evidence>
<feature type="domain" description="Sulfatase N-terminal" evidence="8">
    <location>
        <begin position="77"/>
        <end position="420"/>
    </location>
</feature>
<dbReference type="GO" id="GO:0046872">
    <property type="term" value="F:metal ion binding"/>
    <property type="evidence" value="ECO:0007669"/>
    <property type="project" value="UniProtKB-KW"/>
</dbReference>
<proteinExistence type="inferred from homology"/>
<evidence type="ECO:0000256" key="6">
    <source>
        <dbReference type="ARBA" id="ARBA00022837"/>
    </source>
</evidence>
<dbReference type="PANTHER" id="PTHR42693:SF42">
    <property type="entry name" value="ARYLSULFATASE G"/>
    <property type="match status" value="1"/>
</dbReference>
<comment type="caution">
    <text evidence="9">The sequence shown here is derived from an EMBL/GenBank/DDBJ whole genome shotgun (WGS) entry which is preliminary data.</text>
</comment>
<reference evidence="9 10" key="1">
    <citation type="submission" date="2018-03" db="EMBL/GenBank/DDBJ databases">
        <title>Genomic Encyclopedia of Archaeal and Bacterial Type Strains, Phase II (KMG-II): from individual species to whole genera.</title>
        <authorList>
            <person name="Goeker M."/>
        </authorList>
    </citation>
    <scope>NUCLEOTIDE SEQUENCE [LARGE SCALE GENOMIC DNA]</scope>
    <source>
        <strain evidence="9 10">DSM 29328</strain>
    </source>
</reference>
<dbReference type="InterPro" id="IPR024607">
    <property type="entry name" value="Sulfatase_CS"/>
</dbReference>
<evidence type="ECO:0000313" key="10">
    <source>
        <dbReference type="Proteomes" id="UP000239480"/>
    </source>
</evidence>
<keyword evidence="5" id="KW-0378">Hydrolase</keyword>
<keyword evidence="6" id="KW-0106">Calcium</keyword>
<dbReference type="PANTHER" id="PTHR42693">
    <property type="entry name" value="ARYLSULFATASE FAMILY MEMBER"/>
    <property type="match status" value="1"/>
</dbReference>
<keyword evidence="4 7" id="KW-0732">Signal</keyword>
<dbReference type="InterPro" id="IPR050738">
    <property type="entry name" value="Sulfatase"/>
</dbReference>
<evidence type="ECO:0000256" key="2">
    <source>
        <dbReference type="ARBA" id="ARBA00008779"/>
    </source>
</evidence>
<dbReference type="EMBL" id="PVTD01000004">
    <property type="protein sequence ID" value="PRY23547.1"/>
    <property type="molecule type" value="Genomic_DNA"/>
</dbReference>
<dbReference type="SUPFAM" id="SSF53649">
    <property type="entry name" value="Alkaline phosphatase-like"/>
    <property type="match status" value="1"/>
</dbReference>
<feature type="chain" id="PRO_5015418489" evidence="7">
    <location>
        <begin position="30"/>
        <end position="560"/>
    </location>
</feature>
<dbReference type="AlphaFoldDB" id="A0A2T0RQZ7"/>
<keyword evidence="3" id="KW-0479">Metal-binding</keyword>
<dbReference type="Proteomes" id="UP000239480">
    <property type="component" value="Unassembled WGS sequence"/>
</dbReference>
<evidence type="ECO:0000256" key="3">
    <source>
        <dbReference type="ARBA" id="ARBA00022723"/>
    </source>
</evidence>
<dbReference type="InterPro" id="IPR000917">
    <property type="entry name" value="Sulfatase_N"/>
</dbReference>
<comment type="cofactor">
    <cofactor evidence="1">
        <name>Ca(2+)</name>
        <dbReference type="ChEBI" id="CHEBI:29108"/>
    </cofactor>
</comment>
<sequence length="560" mass="62943">MTTCRNKLTGGALALAVTLAGAMTFPAWAQGAETAGGIIHDAEQDILQEQFGEQWAVQDEELQQTLDAMYEKYGKRPNIVHIMWDDNSFGEVGIPSLNKIRGFDTPSLNQMGKEGMTFTRMYTEPSCTPTRAALLTGRLAVRSGMHTVAFPPEGAGLPAEEVTIAEVLSEAGYSTALFGKGHQGDIEESFMHNQGFDEAQFSMYNQFPANFWHADGEAAGMSIGYTPEMTEKNYLVDQQFRPYGYIMDIEGEKGGLARETLPATIEDTLENYRALNKMHFEKSLDFIRRKANDDNPFFLAYWPNVYDVIRNDEEMTTSNGSAFAQNIERLDREIGTILAELEELGIAENTLVIAMADNGPFVEVVGAQYQVVFAGGKGDYREGGIRVAAFAEWKGVIEPETIMGDMITVHDLFTTFARLGDATQHIPRDRIIDGIDQTASFLLGDGQSRRDYYHVYTGPQHAATIKQQYKRVWVGGRAGLVKNDFFDLYQDPREMRGMMAQFLWAWGPFDQMKKRHEQMNAKYPFTPTRHGVPFEGIENLRPESIEYQQNVRRTMETGKN</sequence>
<dbReference type="InterPro" id="IPR017850">
    <property type="entry name" value="Alkaline_phosphatase_core_sf"/>
</dbReference>
<evidence type="ECO:0000256" key="4">
    <source>
        <dbReference type="ARBA" id="ARBA00022729"/>
    </source>
</evidence>
<dbReference type="RefSeq" id="WP_211300983.1">
    <property type="nucleotide sequence ID" value="NZ_PVTD01000004.1"/>
</dbReference>
<dbReference type="PROSITE" id="PS00523">
    <property type="entry name" value="SULFATASE_1"/>
    <property type="match status" value="1"/>
</dbReference>
<evidence type="ECO:0000256" key="7">
    <source>
        <dbReference type="SAM" id="SignalP"/>
    </source>
</evidence>
<dbReference type="Gene3D" id="3.30.1120.10">
    <property type="match status" value="1"/>
</dbReference>
<keyword evidence="10" id="KW-1185">Reference proteome</keyword>
<accession>A0A2T0RQZ7</accession>
<feature type="signal peptide" evidence="7">
    <location>
        <begin position="1"/>
        <end position="29"/>
    </location>
</feature>
<dbReference type="GO" id="GO:0004065">
    <property type="term" value="F:arylsulfatase activity"/>
    <property type="evidence" value="ECO:0007669"/>
    <property type="project" value="TreeGrafter"/>
</dbReference>
<comment type="similarity">
    <text evidence="2">Belongs to the sulfatase family.</text>
</comment>
<evidence type="ECO:0000259" key="8">
    <source>
        <dbReference type="Pfam" id="PF00884"/>
    </source>
</evidence>
<evidence type="ECO:0000256" key="5">
    <source>
        <dbReference type="ARBA" id="ARBA00022801"/>
    </source>
</evidence>
<protein>
    <submittedName>
        <fullName evidence="9">Arylsulfatase</fullName>
    </submittedName>
</protein>